<name>A0A9X6VW23_BACCE</name>
<dbReference type="GO" id="GO:0051607">
    <property type="term" value="P:defense response to virus"/>
    <property type="evidence" value="ECO:0007669"/>
    <property type="project" value="UniProtKB-KW"/>
</dbReference>
<evidence type="ECO:0000313" key="13">
    <source>
        <dbReference type="EMBL" id="PFF46065.1"/>
    </source>
</evidence>
<evidence type="ECO:0000256" key="9">
    <source>
        <dbReference type="ARBA" id="ARBA00044145"/>
    </source>
</evidence>
<keyword evidence="7" id="KW-0546">Nucleotide metabolism</keyword>
<dbReference type="InterPro" id="IPR040511">
    <property type="entry name" value="AGS_C"/>
</dbReference>
<dbReference type="Pfam" id="PF21654">
    <property type="entry name" value="DncV-like_NTFase"/>
    <property type="match status" value="1"/>
</dbReference>
<keyword evidence="6" id="KW-0460">Magnesium</keyword>
<proteinExistence type="predicted"/>
<dbReference type="GO" id="GO:0009117">
    <property type="term" value="P:nucleotide metabolic process"/>
    <property type="evidence" value="ECO:0007669"/>
    <property type="project" value="UniProtKB-KW"/>
</dbReference>
<evidence type="ECO:0000256" key="6">
    <source>
        <dbReference type="ARBA" id="ARBA00022842"/>
    </source>
</evidence>
<evidence type="ECO:0000256" key="5">
    <source>
        <dbReference type="ARBA" id="ARBA00022840"/>
    </source>
</evidence>
<feature type="domain" description="Cyclic GMP-AMP synthase DncV-like nucleotidyltransferase" evidence="12">
    <location>
        <begin position="60"/>
        <end position="139"/>
    </location>
</feature>
<evidence type="ECO:0000256" key="8">
    <source>
        <dbReference type="ARBA" id="ARBA00023118"/>
    </source>
</evidence>
<evidence type="ECO:0000259" key="11">
    <source>
        <dbReference type="Pfam" id="PF18134"/>
    </source>
</evidence>
<dbReference type="Pfam" id="PF18134">
    <property type="entry name" value="AGS_C"/>
    <property type="match status" value="1"/>
</dbReference>
<dbReference type="GO" id="GO:0016779">
    <property type="term" value="F:nucleotidyltransferase activity"/>
    <property type="evidence" value="ECO:0007669"/>
    <property type="project" value="UniProtKB-KW"/>
</dbReference>
<keyword evidence="2" id="KW-0548">Nucleotidyltransferase</keyword>
<dbReference type="InterPro" id="IPR048445">
    <property type="entry name" value="DncV-like_NTFase"/>
</dbReference>
<organism evidence="13 14">
    <name type="scientific">Bacillus cereus</name>
    <dbReference type="NCBI Taxonomy" id="1396"/>
    <lineage>
        <taxon>Bacteria</taxon>
        <taxon>Bacillati</taxon>
        <taxon>Bacillota</taxon>
        <taxon>Bacilli</taxon>
        <taxon>Bacillales</taxon>
        <taxon>Bacillaceae</taxon>
        <taxon>Bacillus</taxon>
        <taxon>Bacillus cereus group</taxon>
    </lineage>
</organism>
<accession>A0A9X6VW23</accession>
<keyword evidence="4" id="KW-0547">Nucleotide-binding</keyword>
<evidence type="ECO:0000256" key="4">
    <source>
        <dbReference type="ARBA" id="ARBA00022741"/>
    </source>
</evidence>
<reference evidence="13 14" key="1">
    <citation type="submission" date="2017-09" db="EMBL/GenBank/DDBJ databases">
        <title>Large-scale bioinformatics analysis of Bacillus genomes uncovers conserved roles of natural products in bacterial physiology.</title>
        <authorList>
            <consortium name="Agbiome Team Llc"/>
            <person name="Bleich R.M."/>
            <person name="Kirk G.J."/>
            <person name="Santa Maria K.C."/>
            <person name="Allen S.E."/>
            <person name="Farag S."/>
            <person name="Shank E.A."/>
            <person name="Bowers A."/>
        </authorList>
    </citation>
    <scope>NUCLEOTIDE SEQUENCE [LARGE SCALE GENOMIC DNA]</scope>
    <source>
        <strain evidence="13 14">AFS020204</strain>
    </source>
</reference>
<feature type="domain" description="Adenylyl/Guanylyl and SMODS C-terminal sensor" evidence="11">
    <location>
        <begin position="329"/>
        <end position="455"/>
    </location>
</feature>
<evidence type="ECO:0000256" key="10">
    <source>
        <dbReference type="ARBA" id="ARBA00048304"/>
    </source>
</evidence>
<dbReference type="GO" id="GO:0005524">
    <property type="term" value="F:ATP binding"/>
    <property type="evidence" value="ECO:0007669"/>
    <property type="project" value="UniProtKB-KW"/>
</dbReference>
<keyword evidence="8" id="KW-0051">Antiviral defense</keyword>
<dbReference type="GO" id="GO:0046872">
    <property type="term" value="F:metal ion binding"/>
    <property type="evidence" value="ECO:0007669"/>
    <property type="project" value="UniProtKB-KW"/>
</dbReference>
<evidence type="ECO:0000256" key="2">
    <source>
        <dbReference type="ARBA" id="ARBA00022695"/>
    </source>
</evidence>
<evidence type="ECO:0000256" key="1">
    <source>
        <dbReference type="ARBA" id="ARBA00022679"/>
    </source>
</evidence>
<dbReference type="Proteomes" id="UP000220210">
    <property type="component" value="Unassembled WGS sequence"/>
</dbReference>
<keyword evidence="1" id="KW-0808">Transferase</keyword>
<sequence length="456" mass="53918">MLMYDLNNKLKTFYKKDVVLQGKEKNQLFKFRTLNLDRLKDGLKEYNEEKKTNYSIVDTVVQGSVAMSTVVQNESNDYDIDVAIIFDKDNLPEGTTATKNMVVTALKKKCKQFKEPPTAKTNCVRIVYEEGYHIDFAIYRRYKDECGEYKYEHCGSEWRPRDPRSITKWFNNENKKKNYNLRIVARLLKMFCKSRPKWEMPGGLVQSVLLNECFQSETRIDEMFYHTLVAVRDRLTIDKEVNNPTDEEQSLKLIQKDDVRLDRLERRLTTYLGKLDVLFDAGCTSEQAIKAWQEFFNHEYWEKQLEQEKETNSAVSKSYASTESRLYNESEEFIEYMFPVNIQYHLSLDCRITQDGFRPYFLNDWLKRGLHLPISKQLDFYIKDNYVTKPYHVYWKVKNRGDVAKERNCVRGQIIKTNSETLKECTSFNGEHFVECYIVKQGVCVARAKIDVPIQV</sequence>
<evidence type="ECO:0000256" key="7">
    <source>
        <dbReference type="ARBA" id="ARBA00023080"/>
    </source>
</evidence>
<evidence type="ECO:0000256" key="3">
    <source>
        <dbReference type="ARBA" id="ARBA00022723"/>
    </source>
</evidence>
<evidence type="ECO:0000313" key="14">
    <source>
        <dbReference type="Proteomes" id="UP000220210"/>
    </source>
</evidence>
<keyword evidence="5" id="KW-0067">ATP-binding</keyword>
<dbReference type="AlphaFoldDB" id="A0A9X6VW23"/>
<evidence type="ECO:0000259" key="12">
    <source>
        <dbReference type="Pfam" id="PF21654"/>
    </source>
</evidence>
<dbReference type="EMBL" id="NTSO01000015">
    <property type="protein sequence ID" value="PFF46065.1"/>
    <property type="molecule type" value="Genomic_DNA"/>
</dbReference>
<comment type="catalytic activity">
    <reaction evidence="10">
        <text>GTP + ATP = 3',3'-cGAMP + 2 diphosphate</text>
        <dbReference type="Rhea" id="RHEA:35647"/>
        <dbReference type="ChEBI" id="CHEBI:30616"/>
        <dbReference type="ChEBI" id="CHEBI:33019"/>
        <dbReference type="ChEBI" id="CHEBI:37565"/>
        <dbReference type="ChEBI" id="CHEBI:71501"/>
    </reaction>
    <physiologicalReaction direction="left-to-right" evidence="10">
        <dbReference type="Rhea" id="RHEA:35648"/>
    </physiologicalReaction>
</comment>
<keyword evidence="3" id="KW-0479">Metal-binding</keyword>
<comment type="caution">
    <text evidence="13">The sequence shown here is derived from an EMBL/GenBank/DDBJ whole genome shotgun (WGS) entry which is preliminary data.</text>
</comment>
<gene>
    <name evidence="13" type="ORF">CN357_21700</name>
</gene>
<protein>
    <recommendedName>
        <fullName evidence="9">Cyclic GMP-AMP synthase</fullName>
    </recommendedName>
</protein>